<dbReference type="InterPro" id="IPR019121">
    <property type="entry name" value="CRISPR-assoc_CXXC-CXXC_dom"/>
</dbReference>
<accession>A0ABV3MD99</accession>
<dbReference type="Proteomes" id="UP001554047">
    <property type="component" value="Unassembled WGS sequence"/>
</dbReference>
<organism evidence="2 3">
    <name type="scientific">Enterococcus entomosocium</name>
    <dbReference type="NCBI Taxonomy" id="3034352"/>
    <lineage>
        <taxon>Bacteria</taxon>
        <taxon>Bacillati</taxon>
        <taxon>Bacillota</taxon>
        <taxon>Bacilli</taxon>
        <taxon>Lactobacillales</taxon>
        <taxon>Enterococcaceae</taxon>
        <taxon>Enterococcus</taxon>
    </lineage>
</organism>
<comment type="caution">
    <text evidence="2">The sequence shown here is derived from an EMBL/GenBank/DDBJ whole genome shotgun (WGS) entry which is preliminary data.</text>
</comment>
<dbReference type="EMBL" id="JBFDTB010000015">
    <property type="protein sequence ID" value="MEW3466405.1"/>
    <property type="molecule type" value="Genomic_DNA"/>
</dbReference>
<dbReference type="Pfam" id="PF09706">
    <property type="entry name" value="Cas_CXXC_CXXC"/>
    <property type="match status" value="1"/>
</dbReference>
<protein>
    <submittedName>
        <fullName evidence="2">Cas8a1 family CRISPR/Cas system-associated protein</fullName>
    </submittedName>
</protein>
<feature type="domain" description="CRISPR-associated protein CXXC-CXXC" evidence="1">
    <location>
        <begin position="230"/>
        <end position="291"/>
    </location>
</feature>
<sequence>MDSFMKDDRIEFRLNSWMENAAICGLVNILGEEHVKINPQSVEVPTEALRNFEESYFGYFAEQYQKLSSLTKVLAYEDEMLRQQQEQFAHFDEKAYQRLQKYLTDLKRYGESNSYLAVYPLIDSPTDIVSLIKQVKIDKLKKGEMTQDKAQVIERVKKCYDLLAEIFAYYHQEEVQRYLAAKIQIYSVINNGYNDVSFLNRQESKGDFFEKYHNYFVESMFSYLEEDHQKDKLSCTNCGQPIKKGEISYSFINQAGYDANRKQSNAWGFTNDLFMCPVCRLLYTCIPAGFTYVYNQGIFVNDNHSVRTLLDVNTNIRLNVLSVNKAEVKADDTYAALIRTLQDSMNQQHRRELQDTQVVRYENERYYFNLLPKHILKTIEQSKDKLAKLFNVGFILNGEYQSVYKETITRLMNNTNLFSLIYQIIRTQATGGQVYMKTDHIIKLIAINQNFLKELIQMKELKDEELQRIRRDGFFLKKEYANKNKADSIGLRLLNALKIGDKNGFLDLLLNSYMYLNKQVPKYFTSATFNDEEGFKTIGYSFVAGMIGDYAKIEGGNDNE</sequence>
<keyword evidence="3" id="KW-1185">Reference proteome</keyword>
<evidence type="ECO:0000259" key="1">
    <source>
        <dbReference type="Pfam" id="PF09706"/>
    </source>
</evidence>
<dbReference type="RefSeq" id="WP_196044388.1">
    <property type="nucleotide sequence ID" value="NZ_JBFDTA010000010.1"/>
</dbReference>
<reference evidence="2 3" key="1">
    <citation type="submission" date="2024-05" db="EMBL/GenBank/DDBJ databases">
        <title>Human gut microbiome strain richness.</title>
        <authorList>
            <person name="Chen-Liaw A."/>
        </authorList>
    </citation>
    <scope>NUCLEOTIDE SEQUENCE [LARGE SCALE GENOMIC DNA]</scope>
    <source>
        <strain evidence="2 3">J1100102st1_G3_J1100102_180507</strain>
    </source>
</reference>
<proteinExistence type="predicted"/>
<evidence type="ECO:0000313" key="3">
    <source>
        <dbReference type="Proteomes" id="UP001554047"/>
    </source>
</evidence>
<gene>
    <name evidence="2" type="ORF">AB1I55_09910</name>
</gene>
<evidence type="ECO:0000313" key="2">
    <source>
        <dbReference type="EMBL" id="MEW3466405.1"/>
    </source>
</evidence>
<name>A0ABV3MD99_9ENTE</name>